<gene>
    <name evidence="2" type="ORF">BD626DRAFT_576171</name>
</gene>
<comment type="caution">
    <text evidence="2">The sequence shown here is derived from an EMBL/GenBank/DDBJ whole genome shotgun (WGS) entry which is preliminary data.</text>
</comment>
<dbReference type="AlphaFoldDB" id="A0A550BTZ5"/>
<reference evidence="2 3" key="1">
    <citation type="journal article" date="2019" name="New Phytol.">
        <title>Comparative genomics reveals unique wood-decay strategies and fruiting body development in the Schizophyllaceae.</title>
        <authorList>
            <person name="Almasi E."/>
            <person name="Sahu N."/>
            <person name="Krizsan K."/>
            <person name="Balint B."/>
            <person name="Kovacs G.M."/>
            <person name="Kiss B."/>
            <person name="Cseklye J."/>
            <person name="Drula E."/>
            <person name="Henrissat B."/>
            <person name="Nagy I."/>
            <person name="Chovatia M."/>
            <person name="Adam C."/>
            <person name="LaButti K."/>
            <person name="Lipzen A."/>
            <person name="Riley R."/>
            <person name="Grigoriev I.V."/>
            <person name="Nagy L.G."/>
        </authorList>
    </citation>
    <scope>NUCLEOTIDE SEQUENCE [LARGE SCALE GENOMIC DNA]</scope>
    <source>
        <strain evidence="2 3">NL-1724</strain>
    </source>
</reference>
<dbReference type="Proteomes" id="UP000320762">
    <property type="component" value="Unassembled WGS sequence"/>
</dbReference>
<organism evidence="2 3">
    <name type="scientific">Schizophyllum amplum</name>
    <dbReference type="NCBI Taxonomy" id="97359"/>
    <lineage>
        <taxon>Eukaryota</taxon>
        <taxon>Fungi</taxon>
        <taxon>Dikarya</taxon>
        <taxon>Basidiomycota</taxon>
        <taxon>Agaricomycotina</taxon>
        <taxon>Agaricomycetes</taxon>
        <taxon>Agaricomycetidae</taxon>
        <taxon>Agaricales</taxon>
        <taxon>Schizophyllaceae</taxon>
        <taxon>Schizophyllum</taxon>
    </lineage>
</organism>
<feature type="region of interest" description="Disordered" evidence="1">
    <location>
        <begin position="83"/>
        <end position="114"/>
    </location>
</feature>
<evidence type="ECO:0000256" key="1">
    <source>
        <dbReference type="SAM" id="MobiDB-lite"/>
    </source>
</evidence>
<keyword evidence="3" id="KW-1185">Reference proteome</keyword>
<feature type="compositionally biased region" description="Acidic residues" evidence="1">
    <location>
        <begin position="84"/>
        <end position="93"/>
    </location>
</feature>
<sequence>MCEMCTSKACPVYELQKKVIMLGMTYGELVRACEEEEELWKKASAKIVMLKKSRTRWGDIYTDMFNEGDNTEKKVEEAMRAEGALEESEEEELSTAAEGIDRVESKGEDVQRDS</sequence>
<proteinExistence type="predicted"/>
<name>A0A550BTZ5_9AGAR</name>
<accession>A0A550BTZ5</accession>
<evidence type="ECO:0000313" key="2">
    <source>
        <dbReference type="EMBL" id="TRM56012.1"/>
    </source>
</evidence>
<feature type="compositionally biased region" description="Basic and acidic residues" evidence="1">
    <location>
        <begin position="99"/>
        <end position="114"/>
    </location>
</feature>
<dbReference type="EMBL" id="VDMD01000082">
    <property type="protein sequence ID" value="TRM56012.1"/>
    <property type="molecule type" value="Genomic_DNA"/>
</dbReference>
<protein>
    <submittedName>
        <fullName evidence="2">Uncharacterized protein</fullName>
    </submittedName>
</protein>
<evidence type="ECO:0000313" key="3">
    <source>
        <dbReference type="Proteomes" id="UP000320762"/>
    </source>
</evidence>